<accession>A0A9N8VZM3</accession>
<evidence type="ECO:0000256" key="1">
    <source>
        <dbReference type="SAM" id="SignalP"/>
    </source>
</evidence>
<dbReference type="Pfam" id="PF26146">
    <property type="entry name" value="PI-PLC_X"/>
    <property type="match status" value="1"/>
</dbReference>
<dbReference type="Proteomes" id="UP000789739">
    <property type="component" value="Unassembled WGS sequence"/>
</dbReference>
<comment type="caution">
    <text evidence="2">The sequence shown here is derived from an EMBL/GenBank/DDBJ whole genome shotgun (WGS) entry which is preliminary data.</text>
</comment>
<dbReference type="PANTHER" id="PTHR13593:SF140">
    <property type="entry name" value="PLC-LIKE PHOSPHODIESTERASE"/>
    <property type="match status" value="1"/>
</dbReference>
<dbReference type="PANTHER" id="PTHR13593">
    <property type="match status" value="1"/>
</dbReference>
<feature type="chain" id="PRO_5040137444" evidence="1">
    <location>
        <begin position="22"/>
        <end position="312"/>
    </location>
</feature>
<dbReference type="InterPro" id="IPR017946">
    <property type="entry name" value="PLC-like_Pdiesterase_TIM-brl"/>
</dbReference>
<dbReference type="GO" id="GO:0008081">
    <property type="term" value="F:phosphoric diester hydrolase activity"/>
    <property type="evidence" value="ECO:0007669"/>
    <property type="project" value="InterPro"/>
</dbReference>
<dbReference type="InterPro" id="IPR051057">
    <property type="entry name" value="PI-PLC_domain"/>
</dbReference>
<dbReference type="OrthoDB" id="7984201at2759"/>
<feature type="signal peptide" evidence="1">
    <location>
        <begin position="1"/>
        <end position="21"/>
    </location>
</feature>
<proteinExistence type="predicted"/>
<organism evidence="2 3">
    <name type="scientific">Paraglomus brasilianum</name>
    <dbReference type="NCBI Taxonomy" id="144538"/>
    <lineage>
        <taxon>Eukaryota</taxon>
        <taxon>Fungi</taxon>
        <taxon>Fungi incertae sedis</taxon>
        <taxon>Mucoromycota</taxon>
        <taxon>Glomeromycotina</taxon>
        <taxon>Glomeromycetes</taxon>
        <taxon>Paraglomerales</taxon>
        <taxon>Paraglomeraceae</taxon>
        <taxon>Paraglomus</taxon>
    </lineage>
</organism>
<name>A0A9N8VZM3_9GLOM</name>
<gene>
    <name evidence="2" type="ORF">PBRASI_LOCUS1115</name>
</gene>
<dbReference type="Gene3D" id="3.20.20.190">
    <property type="entry name" value="Phosphatidylinositol (PI) phosphodiesterase"/>
    <property type="match status" value="1"/>
</dbReference>
<evidence type="ECO:0000313" key="2">
    <source>
        <dbReference type="EMBL" id="CAG8471954.1"/>
    </source>
</evidence>
<evidence type="ECO:0000313" key="3">
    <source>
        <dbReference type="Proteomes" id="UP000789739"/>
    </source>
</evidence>
<dbReference type="AlphaFoldDB" id="A0A9N8VZM3"/>
<dbReference type="SUPFAM" id="SSF51695">
    <property type="entry name" value="PLC-like phosphodiesterases"/>
    <property type="match status" value="1"/>
</dbReference>
<dbReference type="PROSITE" id="PS50007">
    <property type="entry name" value="PIPLC_X_DOMAIN"/>
    <property type="match status" value="1"/>
</dbReference>
<dbReference type="GO" id="GO:0006629">
    <property type="term" value="P:lipid metabolic process"/>
    <property type="evidence" value="ECO:0007669"/>
    <property type="project" value="InterPro"/>
</dbReference>
<sequence length="312" mass="33676">MRSFHIITALATLFFISPALSQQCNGHSELCSRPYHQIAFAGTHNSYSAVKGNPAANQNFPISTQLNDGIRSFMLDGHKPPVGSGVQLCHTSCLLENAGNAVTVLKTIADFLGANPNEVITIIWENAGNLDANTYNTAYQQAGLDKFAYTQPTGQQQWPSLSELISKGKTLINFIDTGASPSVPWLHDEFTYVIDTPFTTTDPNAWKCVVDRPQGGSPANIGLYNINHFLYGALGNSNVEIPQPGSASSTNGPNLEQHAQQCTKAFGRIPNYVSVDFYDQGSQGVNIISVVAELNNVTYTPKPLALVMVGLL</sequence>
<dbReference type="EMBL" id="CAJVPI010000067">
    <property type="protein sequence ID" value="CAG8471954.1"/>
    <property type="molecule type" value="Genomic_DNA"/>
</dbReference>
<protein>
    <submittedName>
        <fullName evidence="2">6697_t:CDS:1</fullName>
    </submittedName>
</protein>
<keyword evidence="1" id="KW-0732">Signal</keyword>
<reference evidence="2" key="1">
    <citation type="submission" date="2021-06" db="EMBL/GenBank/DDBJ databases">
        <authorList>
            <person name="Kallberg Y."/>
            <person name="Tangrot J."/>
            <person name="Rosling A."/>
        </authorList>
    </citation>
    <scope>NUCLEOTIDE SEQUENCE</scope>
    <source>
        <strain evidence="2">BR232B</strain>
    </source>
</reference>
<keyword evidence="3" id="KW-1185">Reference proteome</keyword>